<dbReference type="Gene3D" id="3.40.630.40">
    <property type="entry name" value="Zn-dependent exopeptidases"/>
    <property type="match status" value="1"/>
</dbReference>
<evidence type="ECO:0000313" key="4">
    <source>
        <dbReference type="Proteomes" id="UP001225646"/>
    </source>
</evidence>
<dbReference type="InterPro" id="IPR050695">
    <property type="entry name" value="N-acetylmuramoyl_amidase_3"/>
</dbReference>
<dbReference type="InterPro" id="IPR002508">
    <property type="entry name" value="MurNAc-LAA_cat"/>
</dbReference>
<dbReference type="PROSITE" id="PS51724">
    <property type="entry name" value="SPOR"/>
    <property type="match status" value="1"/>
</dbReference>
<keyword evidence="1 3" id="KW-0378">Hydrolase</keyword>
<dbReference type="CDD" id="cd02696">
    <property type="entry name" value="MurNAc-LAA"/>
    <property type="match status" value="1"/>
</dbReference>
<dbReference type="EMBL" id="JAUSTR010000002">
    <property type="protein sequence ID" value="MDQ0161972.1"/>
    <property type="molecule type" value="Genomic_DNA"/>
</dbReference>
<accession>A0ABT9VM74</accession>
<dbReference type="Pfam" id="PF05036">
    <property type="entry name" value="SPOR"/>
    <property type="match status" value="1"/>
</dbReference>
<dbReference type="InterPro" id="IPR036680">
    <property type="entry name" value="SPOR-like_sf"/>
</dbReference>
<reference evidence="3 4" key="1">
    <citation type="submission" date="2023-07" db="EMBL/GenBank/DDBJ databases">
        <title>Genomic Encyclopedia of Type Strains, Phase IV (KMG-IV): sequencing the most valuable type-strain genomes for metagenomic binning, comparative biology and taxonomic classification.</title>
        <authorList>
            <person name="Goeker M."/>
        </authorList>
    </citation>
    <scope>NUCLEOTIDE SEQUENCE [LARGE SCALE GENOMIC DNA]</scope>
    <source>
        <strain evidence="3 4">DSM 19092</strain>
    </source>
</reference>
<sequence length="234" mass="26591">MKIVVDAGHGYQTKGKQTVDGMKEYEFNRAVANYLKAELKKLKGVKVFFSHSDDKDVPLKERTTIANELKVDLFISIHANAYGYGRKWNSVSGIETYIYKSRPKEAVDLSNVIQRELIVQTGRKNRGVKTADFYVLRKTKMTAVLCECGFMTNKEEAQLLKTEAYRKKCAKAIAKAIQTYYQIPFKTEAIPSTSPSLYKVQLGAFQQKENAEKLAEQLQKLGYDPIIVKQQDSI</sequence>
<keyword evidence="4" id="KW-1185">Reference proteome</keyword>
<dbReference type="RefSeq" id="WP_419151542.1">
    <property type="nucleotide sequence ID" value="NZ_JAUSTR010000002.1"/>
</dbReference>
<dbReference type="SUPFAM" id="SSF53187">
    <property type="entry name" value="Zn-dependent exopeptidases"/>
    <property type="match status" value="1"/>
</dbReference>
<comment type="caution">
    <text evidence="3">The sequence shown here is derived from an EMBL/GenBank/DDBJ whole genome shotgun (WGS) entry which is preliminary data.</text>
</comment>
<dbReference type="SMART" id="SM00646">
    <property type="entry name" value="Ami_3"/>
    <property type="match status" value="1"/>
</dbReference>
<dbReference type="GO" id="GO:0008745">
    <property type="term" value="F:N-acetylmuramoyl-L-alanine amidase activity"/>
    <property type="evidence" value="ECO:0007669"/>
    <property type="project" value="UniProtKB-EC"/>
</dbReference>
<evidence type="ECO:0000259" key="2">
    <source>
        <dbReference type="PROSITE" id="PS51724"/>
    </source>
</evidence>
<evidence type="ECO:0000313" key="3">
    <source>
        <dbReference type="EMBL" id="MDQ0161972.1"/>
    </source>
</evidence>
<dbReference type="EC" id="3.5.1.28" evidence="3"/>
<dbReference type="Proteomes" id="UP001225646">
    <property type="component" value="Unassembled WGS sequence"/>
</dbReference>
<dbReference type="PANTHER" id="PTHR30404">
    <property type="entry name" value="N-ACETYLMURAMOYL-L-ALANINE AMIDASE"/>
    <property type="match status" value="1"/>
</dbReference>
<dbReference type="Pfam" id="PF01520">
    <property type="entry name" value="Amidase_3"/>
    <property type="match status" value="1"/>
</dbReference>
<dbReference type="PANTHER" id="PTHR30404:SF0">
    <property type="entry name" value="N-ACETYLMURAMOYL-L-ALANINE AMIDASE AMIC"/>
    <property type="match status" value="1"/>
</dbReference>
<dbReference type="InterPro" id="IPR007730">
    <property type="entry name" value="SPOR-like_dom"/>
</dbReference>
<name>A0ABT9VM74_9BACI</name>
<gene>
    <name evidence="3" type="ORF">J2S06_001046</name>
</gene>
<dbReference type="SUPFAM" id="SSF110997">
    <property type="entry name" value="Sporulation related repeat"/>
    <property type="match status" value="1"/>
</dbReference>
<proteinExistence type="predicted"/>
<evidence type="ECO:0000256" key="1">
    <source>
        <dbReference type="ARBA" id="ARBA00022801"/>
    </source>
</evidence>
<organism evidence="3 4">
    <name type="scientific">Aeribacillus alveayuensis</name>
    <dbReference type="NCBI Taxonomy" id="279215"/>
    <lineage>
        <taxon>Bacteria</taxon>
        <taxon>Bacillati</taxon>
        <taxon>Bacillota</taxon>
        <taxon>Bacilli</taxon>
        <taxon>Bacillales</taxon>
        <taxon>Bacillaceae</taxon>
        <taxon>Aeribacillus</taxon>
    </lineage>
</organism>
<feature type="domain" description="SPOR" evidence="2">
    <location>
        <begin position="192"/>
        <end position="234"/>
    </location>
</feature>
<dbReference type="Gene3D" id="3.30.70.1070">
    <property type="entry name" value="Sporulation related repeat"/>
    <property type="match status" value="1"/>
</dbReference>
<protein>
    <submittedName>
        <fullName evidence="3">N-acetylmuramoyl-L-alanine amidase</fullName>
        <ecNumber evidence="3">3.5.1.28</ecNumber>
    </submittedName>
</protein>